<dbReference type="GO" id="GO:0005737">
    <property type="term" value="C:cytoplasm"/>
    <property type="evidence" value="ECO:0007669"/>
    <property type="project" value="TreeGrafter"/>
</dbReference>
<evidence type="ECO:0000256" key="4">
    <source>
        <dbReference type="RuleBase" id="RU000647"/>
    </source>
</evidence>
<dbReference type="AlphaFoldDB" id="A0A316UQK6"/>
<dbReference type="SUPFAM" id="SSF69340">
    <property type="entry name" value="C-terminal domain of adenylylcyclase associated protein"/>
    <property type="match status" value="1"/>
</dbReference>
<evidence type="ECO:0000256" key="3">
    <source>
        <dbReference type="ARBA" id="ARBA00072052"/>
    </source>
</evidence>
<dbReference type="EMBL" id="KZ819667">
    <property type="protein sequence ID" value="PWN27592.1"/>
    <property type="molecule type" value="Genomic_DNA"/>
</dbReference>
<gene>
    <name evidence="7" type="ORF">BDZ90DRAFT_232021</name>
</gene>
<feature type="compositionally biased region" description="Low complexity" evidence="5">
    <location>
        <begin position="337"/>
        <end position="351"/>
    </location>
</feature>
<organism evidence="7 8">
    <name type="scientific">Jaminaea rosea</name>
    <dbReference type="NCBI Taxonomy" id="1569628"/>
    <lineage>
        <taxon>Eukaryota</taxon>
        <taxon>Fungi</taxon>
        <taxon>Dikarya</taxon>
        <taxon>Basidiomycota</taxon>
        <taxon>Ustilaginomycotina</taxon>
        <taxon>Exobasidiomycetes</taxon>
        <taxon>Microstromatales</taxon>
        <taxon>Microstromatales incertae sedis</taxon>
        <taxon>Jaminaea</taxon>
    </lineage>
</organism>
<evidence type="ECO:0000256" key="5">
    <source>
        <dbReference type="SAM" id="MobiDB-lite"/>
    </source>
</evidence>
<sequence>MAMSGQAINSIATIIKRLEAATSRLEDLAASPAGPAAPTRGTGAGVGPVAAGGDAAGPSSTIAVADPPAVTAFDDYLEQPLKDYAGLSEQIGGLVAQQAKHVSSAFSAQRSLIKLAASCAKPSGGVSSPVFANLLQPLQQALMAVTDVREKNRSERTLFNHLSAVSEGIPAVGWVAVEPKPGPFVSEMKDSAQFYTNRVIKEFKEKGKEHVEWCRAFIKVFEALKEYVMKTHTTGLSWNPNGGDAASYKEEAGAGGGAASGGAPPPPPPPPAPVAPGLDGGAPPPPPPPPAAAAATSAAAGAGGMDAVFSQLNQGEGITRGLKKVDSSQMTHKNPELRSSAPGPASSSSSKPTPPKPGSKPSSLRPKKPAQTALEGNKWTVEYHENPAQPIVIEATELNQTVNIYGCKGAVIQIKGKINAVAMVSCSKTSVVLDTLVSSLEITSSPSFAVQVTGKVPTILLDSCDSGQIYLSRESMEAEIVASKCSALNVSVPKEGAEEGEYTELALPEQLRFGVKGGVLRSEVVAHSG</sequence>
<dbReference type="Pfam" id="PF01213">
    <property type="entry name" value="CAP_N-CM"/>
    <property type="match status" value="1"/>
</dbReference>
<dbReference type="GO" id="GO:0008179">
    <property type="term" value="F:adenylate cyclase binding"/>
    <property type="evidence" value="ECO:0007669"/>
    <property type="project" value="TreeGrafter"/>
</dbReference>
<dbReference type="InterPro" id="IPR036223">
    <property type="entry name" value="CAP_C_sf"/>
</dbReference>
<feature type="region of interest" description="Disordered" evidence="5">
    <location>
        <begin position="29"/>
        <end position="52"/>
    </location>
</feature>
<dbReference type="InterPro" id="IPR006599">
    <property type="entry name" value="CARP_motif"/>
</dbReference>
<dbReference type="Gene3D" id="2.160.20.70">
    <property type="match status" value="1"/>
</dbReference>
<dbReference type="PANTHER" id="PTHR10652:SF0">
    <property type="entry name" value="ADENYLYL CYCLASE-ASSOCIATED PROTEIN"/>
    <property type="match status" value="1"/>
</dbReference>
<dbReference type="SMART" id="SM00673">
    <property type="entry name" value="CARP"/>
    <property type="match status" value="2"/>
</dbReference>
<dbReference type="GO" id="GO:0019933">
    <property type="term" value="P:cAMP-mediated signaling"/>
    <property type="evidence" value="ECO:0007669"/>
    <property type="project" value="TreeGrafter"/>
</dbReference>
<dbReference type="GO" id="GO:0003779">
    <property type="term" value="F:actin binding"/>
    <property type="evidence" value="ECO:0007669"/>
    <property type="project" value="InterPro"/>
</dbReference>
<evidence type="ECO:0000256" key="2">
    <source>
        <dbReference type="ARBA" id="ARBA00054756"/>
    </source>
</evidence>
<accession>A0A316UQK6</accession>
<dbReference type="InterPro" id="IPR013992">
    <property type="entry name" value="Adenylate_cyclase-assoc_CAP_N"/>
</dbReference>
<dbReference type="InterPro" id="IPR013912">
    <property type="entry name" value="Adenylate_cyclase-assoc_CAP_C"/>
</dbReference>
<dbReference type="GO" id="GO:0007015">
    <property type="term" value="P:actin filament organization"/>
    <property type="evidence" value="ECO:0007669"/>
    <property type="project" value="TreeGrafter"/>
</dbReference>
<dbReference type="InterPro" id="IPR017901">
    <property type="entry name" value="C-CAP_CF_C-like"/>
</dbReference>
<keyword evidence="8" id="KW-1185">Reference proteome</keyword>
<dbReference type="STRING" id="1569628.A0A316UQK6"/>
<dbReference type="SUPFAM" id="SSF101278">
    <property type="entry name" value="N-terminal domain of adenylylcyclase associated protein, CAP"/>
    <property type="match status" value="1"/>
</dbReference>
<dbReference type="InterPro" id="IPR018106">
    <property type="entry name" value="CAP_CS_N"/>
</dbReference>
<feature type="region of interest" description="Disordered" evidence="5">
    <location>
        <begin position="233"/>
        <end position="298"/>
    </location>
</feature>
<dbReference type="Pfam" id="PF08603">
    <property type="entry name" value="CAP_C"/>
    <property type="match status" value="1"/>
</dbReference>
<feature type="domain" description="C-CAP/cofactor C-like" evidence="6">
    <location>
        <begin position="366"/>
        <end position="507"/>
    </location>
</feature>
<protein>
    <recommendedName>
        <fullName evidence="3 4">Adenylyl cyclase-associated protein</fullName>
    </recommendedName>
</protein>
<evidence type="ECO:0000259" key="6">
    <source>
        <dbReference type="PROSITE" id="PS51329"/>
    </source>
</evidence>
<comment type="function">
    <text evidence="2">The N-terminal domain binds to adenylyl cyclase, thereby enabling adenylyl cyclase to be activated by upstream regulatory signals, such as Ras. The C-terminal domain is required for normal cellular morphology and growth control.</text>
</comment>
<name>A0A316UQK6_9BASI</name>
<comment type="similarity">
    <text evidence="1 4">Belongs to the CAP family.</text>
</comment>
<evidence type="ECO:0000313" key="7">
    <source>
        <dbReference type="EMBL" id="PWN27592.1"/>
    </source>
</evidence>
<dbReference type="GeneID" id="37027915"/>
<dbReference type="InterPro" id="IPR001837">
    <property type="entry name" value="Adenylate_cyclase-assoc_CAP"/>
</dbReference>
<evidence type="ECO:0000256" key="1">
    <source>
        <dbReference type="ARBA" id="ARBA00007659"/>
    </source>
</evidence>
<dbReference type="RefSeq" id="XP_025362204.1">
    <property type="nucleotide sequence ID" value="XM_025506092.1"/>
</dbReference>
<dbReference type="Proteomes" id="UP000245884">
    <property type="component" value="Unassembled WGS sequence"/>
</dbReference>
<evidence type="ECO:0000313" key="8">
    <source>
        <dbReference type="Proteomes" id="UP000245884"/>
    </source>
</evidence>
<dbReference type="Gene3D" id="1.25.40.330">
    <property type="entry name" value="Adenylate cyclase-associated CAP, N-terminal domain"/>
    <property type="match status" value="1"/>
</dbReference>
<dbReference type="InterPro" id="IPR016098">
    <property type="entry name" value="CAP/MinC_C"/>
</dbReference>
<feature type="compositionally biased region" description="Pro residues" evidence="5">
    <location>
        <begin position="282"/>
        <end position="291"/>
    </location>
</feature>
<dbReference type="InterPro" id="IPR036222">
    <property type="entry name" value="CAP_N_sf"/>
</dbReference>
<feature type="region of interest" description="Disordered" evidence="5">
    <location>
        <begin position="324"/>
        <end position="378"/>
    </location>
</feature>
<dbReference type="PANTHER" id="PTHR10652">
    <property type="entry name" value="ADENYLYL CYCLASE-ASSOCIATED PROTEIN"/>
    <property type="match status" value="1"/>
</dbReference>
<dbReference type="PROSITE" id="PS51329">
    <property type="entry name" value="C_CAP_COFACTOR_C"/>
    <property type="match status" value="1"/>
</dbReference>
<dbReference type="PROSITE" id="PS01088">
    <property type="entry name" value="CAP_1"/>
    <property type="match status" value="1"/>
</dbReference>
<feature type="compositionally biased region" description="Pro residues" evidence="5">
    <location>
        <begin position="263"/>
        <end position="274"/>
    </location>
</feature>
<dbReference type="InterPro" id="IPR053950">
    <property type="entry name" value="CAP_N"/>
</dbReference>
<reference evidence="7 8" key="1">
    <citation type="journal article" date="2018" name="Mol. Biol. Evol.">
        <title>Broad Genomic Sampling Reveals a Smut Pathogenic Ancestry of the Fungal Clade Ustilaginomycotina.</title>
        <authorList>
            <person name="Kijpornyongpan T."/>
            <person name="Mondo S.J."/>
            <person name="Barry K."/>
            <person name="Sandor L."/>
            <person name="Lee J."/>
            <person name="Lipzen A."/>
            <person name="Pangilinan J."/>
            <person name="LaButti K."/>
            <person name="Hainaut M."/>
            <person name="Henrissat B."/>
            <person name="Grigoriev I.V."/>
            <person name="Spatafora J.W."/>
            <person name="Aime M.C."/>
        </authorList>
    </citation>
    <scope>NUCLEOTIDE SEQUENCE [LARGE SCALE GENOMIC DNA]</scope>
    <source>
        <strain evidence="7 8">MCA 5214</strain>
    </source>
</reference>
<dbReference type="OrthoDB" id="77251at2759"/>
<dbReference type="FunFam" id="1.25.40.330:FF:000001">
    <property type="entry name" value="Adenylyl cyclase-associated protein"/>
    <property type="match status" value="1"/>
</dbReference>
<dbReference type="Pfam" id="PF21938">
    <property type="entry name" value="CAP_N"/>
    <property type="match status" value="1"/>
</dbReference>
<proteinExistence type="inferred from homology"/>